<feature type="non-terminal residue" evidence="2">
    <location>
        <position position="78"/>
    </location>
</feature>
<dbReference type="EMBL" id="CADCTH010000392">
    <property type="protein sequence ID" value="CAA9272900.1"/>
    <property type="molecule type" value="Genomic_DNA"/>
</dbReference>
<organism evidence="2">
    <name type="scientific">uncultured Actinomycetospora sp</name>
    <dbReference type="NCBI Taxonomy" id="1135996"/>
    <lineage>
        <taxon>Bacteria</taxon>
        <taxon>Bacillati</taxon>
        <taxon>Actinomycetota</taxon>
        <taxon>Actinomycetes</taxon>
        <taxon>Pseudonocardiales</taxon>
        <taxon>Pseudonocardiaceae</taxon>
        <taxon>Actinomycetospora</taxon>
        <taxon>environmental samples</taxon>
    </lineage>
</organism>
<proteinExistence type="predicted"/>
<dbReference type="AlphaFoldDB" id="A0A6J4J7K1"/>
<name>A0A6J4J7K1_9PSEU</name>
<protein>
    <submittedName>
        <fullName evidence="2">Uncharacterized protein</fullName>
    </submittedName>
</protein>
<feature type="non-terminal residue" evidence="2">
    <location>
        <position position="1"/>
    </location>
</feature>
<accession>A0A6J4J7K1</accession>
<feature type="compositionally biased region" description="Low complexity" evidence="1">
    <location>
        <begin position="44"/>
        <end position="78"/>
    </location>
</feature>
<reference evidence="2" key="1">
    <citation type="submission" date="2020-02" db="EMBL/GenBank/DDBJ databases">
        <authorList>
            <person name="Meier V. D."/>
        </authorList>
    </citation>
    <scope>NUCLEOTIDE SEQUENCE</scope>
    <source>
        <strain evidence="2">AVDCRST_MAG54</strain>
    </source>
</reference>
<evidence type="ECO:0000313" key="2">
    <source>
        <dbReference type="EMBL" id="CAA9272900.1"/>
    </source>
</evidence>
<gene>
    <name evidence="2" type="ORF">AVDCRST_MAG54-3114</name>
</gene>
<sequence>VPEQHDRRRTPAHRGRQPGAGAVPDRGRGGRRHARVEDDRLPVGAQRRAARGPRGPQLPRARGRGPRVPAGLVLRRRL</sequence>
<feature type="compositionally biased region" description="Basic residues" evidence="1">
    <location>
        <begin position="7"/>
        <end position="16"/>
    </location>
</feature>
<evidence type="ECO:0000256" key="1">
    <source>
        <dbReference type="SAM" id="MobiDB-lite"/>
    </source>
</evidence>
<feature type="region of interest" description="Disordered" evidence="1">
    <location>
        <begin position="1"/>
        <end position="78"/>
    </location>
</feature>